<dbReference type="EMBL" id="KQ964420">
    <property type="protein sequence ID" value="KXN74767.1"/>
    <property type="molecule type" value="Genomic_DNA"/>
</dbReference>
<name>A0A137PIE6_CONC2</name>
<organism evidence="1 2">
    <name type="scientific">Conidiobolus coronatus (strain ATCC 28846 / CBS 209.66 / NRRL 28638)</name>
    <name type="common">Delacroixia coronata</name>
    <dbReference type="NCBI Taxonomy" id="796925"/>
    <lineage>
        <taxon>Eukaryota</taxon>
        <taxon>Fungi</taxon>
        <taxon>Fungi incertae sedis</taxon>
        <taxon>Zoopagomycota</taxon>
        <taxon>Entomophthoromycotina</taxon>
        <taxon>Entomophthoromycetes</taxon>
        <taxon>Entomophthorales</taxon>
        <taxon>Ancylistaceae</taxon>
        <taxon>Conidiobolus</taxon>
    </lineage>
</organism>
<sequence>MSASSISFDQFVQGLEAINDFECIEKQAFVSQLRRRGSSVSRCSVRSTTSSIYSTSSTKSAVPSATNLDSALYQKGFEQRQYDSDEEFDLIIEQGFHGNVGEGMPTLKLTLTPDLLRR</sequence>
<evidence type="ECO:0000313" key="2">
    <source>
        <dbReference type="Proteomes" id="UP000070444"/>
    </source>
</evidence>
<proteinExistence type="predicted"/>
<protein>
    <submittedName>
        <fullName evidence="1">Uncharacterized protein</fullName>
    </submittedName>
</protein>
<dbReference type="AlphaFoldDB" id="A0A137PIE6"/>
<gene>
    <name evidence="1" type="ORF">CONCODRAFT_67220</name>
</gene>
<dbReference type="Proteomes" id="UP000070444">
    <property type="component" value="Unassembled WGS sequence"/>
</dbReference>
<accession>A0A137PIE6</accession>
<reference evidence="1 2" key="1">
    <citation type="journal article" date="2015" name="Genome Biol. Evol.">
        <title>Phylogenomic analyses indicate that early fungi evolved digesting cell walls of algal ancestors of land plants.</title>
        <authorList>
            <person name="Chang Y."/>
            <person name="Wang S."/>
            <person name="Sekimoto S."/>
            <person name="Aerts A.L."/>
            <person name="Choi C."/>
            <person name="Clum A."/>
            <person name="LaButti K.M."/>
            <person name="Lindquist E.A."/>
            <person name="Yee Ngan C."/>
            <person name="Ohm R.A."/>
            <person name="Salamov A.A."/>
            <person name="Grigoriev I.V."/>
            <person name="Spatafora J.W."/>
            <person name="Berbee M.L."/>
        </authorList>
    </citation>
    <scope>NUCLEOTIDE SEQUENCE [LARGE SCALE GENOMIC DNA]</scope>
    <source>
        <strain evidence="1 2">NRRL 28638</strain>
    </source>
</reference>
<keyword evidence="2" id="KW-1185">Reference proteome</keyword>
<evidence type="ECO:0000313" key="1">
    <source>
        <dbReference type="EMBL" id="KXN74767.1"/>
    </source>
</evidence>